<evidence type="ECO:0000256" key="2">
    <source>
        <dbReference type="ARBA" id="ARBA00022801"/>
    </source>
</evidence>
<dbReference type="GO" id="GO:0016020">
    <property type="term" value="C:membrane"/>
    <property type="evidence" value="ECO:0007669"/>
    <property type="project" value="TreeGrafter"/>
</dbReference>
<dbReference type="EMBL" id="VAUO01000001">
    <property type="protein sequence ID" value="TLP65513.1"/>
    <property type="molecule type" value="Genomic_DNA"/>
</dbReference>
<dbReference type="PROSITE" id="PS51892">
    <property type="entry name" value="SUBTILASE"/>
    <property type="match status" value="1"/>
</dbReference>
<evidence type="ECO:0000256" key="4">
    <source>
        <dbReference type="PROSITE-ProRule" id="PRU01240"/>
    </source>
</evidence>
<dbReference type="OrthoDB" id="9790784at2"/>
<dbReference type="GO" id="GO:0016485">
    <property type="term" value="P:protein processing"/>
    <property type="evidence" value="ECO:0007669"/>
    <property type="project" value="TreeGrafter"/>
</dbReference>
<evidence type="ECO:0000313" key="7">
    <source>
        <dbReference type="EMBL" id="TLP65513.1"/>
    </source>
</evidence>
<keyword evidence="3 4" id="KW-0720">Serine protease</keyword>
<dbReference type="Pfam" id="PF00082">
    <property type="entry name" value="Peptidase_S8"/>
    <property type="match status" value="1"/>
</dbReference>
<feature type="active site" description="Charge relay system" evidence="4">
    <location>
        <position position="341"/>
    </location>
</feature>
<comment type="caution">
    <text evidence="7">The sequence shown here is derived from an EMBL/GenBank/DDBJ whole genome shotgun (WGS) entry which is preliminary data.</text>
</comment>
<evidence type="ECO:0000256" key="5">
    <source>
        <dbReference type="SAM" id="MobiDB-lite"/>
    </source>
</evidence>
<dbReference type="PROSITE" id="PS00138">
    <property type="entry name" value="SUBTILASE_SER"/>
    <property type="match status" value="1"/>
</dbReference>
<accession>A0A5R8ZIB3</accession>
<dbReference type="Proteomes" id="UP000309819">
    <property type="component" value="Unassembled WGS sequence"/>
</dbReference>
<dbReference type="InterPro" id="IPR023828">
    <property type="entry name" value="Peptidase_S8_Ser-AS"/>
</dbReference>
<dbReference type="PANTHER" id="PTHR42884:SF14">
    <property type="entry name" value="NEUROENDOCRINE CONVERTASE 1"/>
    <property type="match status" value="1"/>
</dbReference>
<reference evidence="7 8" key="1">
    <citation type="submission" date="2019-05" db="EMBL/GenBank/DDBJ databases">
        <title>Pseudomonas sp. SC006 isolated from lettuce that can produce HBGAs.</title>
        <authorList>
            <person name="Wang D."/>
            <person name="Liao N."/>
            <person name="Liu D."/>
            <person name="Zhang Z."/>
            <person name="Zou S."/>
        </authorList>
    </citation>
    <scope>NUCLEOTIDE SEQUENCE [LARGE SCALE GENOMIC DNA]</scope>
    <source>
        <strain evidence="7 8">SC006</strain>
    </source>
</reference>
<keyword evidence="1 4" id="KW-0645">Protease</keyword>
<dbReference type="RefSeq" id="WP_138218136.1">
    <property type="nucleotide sequence ID" value="NZ_VAUO01000001.1"/>
</dbReference>
<dbReference type="PRINTS" id="PR00723">
    <property type="entry name" value="SUBTILISIN"/>
</dbReference>
<feature type="active site" description="Charge relay system" evidence="4">
    <location>
        <position position="562"/>
    </location>
</feature>
<keyword evidence="2 4" id="KW-0378">Hydrolase</keyword>
<dbReference type="InterPro" id="IPR015500">
    <property type="entry name" value="Peptidase_S8_subtilisin-rel"/>
</dbReference>
<dbReference type="InterPro" id="IPR036852">
    <property type="entry name" value="Peptidase_S8/S53_dom_sf"/>
</dbReference>
<sequence>MSLDLNFIYYCNFRFDGKFHVRCTGADLGKVARIRYVLERLGPDGPVKLQGKSVYGHAASGKLVDHGCPMTFVTRETAGRFAIRPSVVLLDQHATAMGRPTGAAGVFELEPLLLQVQESDLDRSVLDKVPLAADTHTGRTRRHAERGPHDPYGQSLPGLPQPQDGERFPLLSIGFSEGGYERLLADLEPDSLSSLVRLWPSLGAVIQPLPLLEAHERDEPALDVLRNYCTLEQPASMSNDTYVELLKTLAALDYVVSLQFQGTPESPNLVALGVAGVLATLLTGAAWAAGERANSNAAPTPDFEVLQHYLDAPGPRWKGLNIRAAWEKGVTGEGGRIHFSDGGLFPEHEDLQGNPKLTVVNSTPNDDPKHGTASAGVLLAMNNGFGMTGISHGSELFLYDNRARDARHESQVLKDLLRMVVPGDIVGINRQTANLQVLSTFLPAVHDRSWWDVIAQLTQRGAIVVVAAANGSGATLEDKGTVQSYGVDLGAWSYFSDHGDADAILVGACHSWDGKPHQYSNFNYRYRMLNAWGDSVATLSYGVLQDKPGENRDYTDNYSGTSSATPMVTGALSLVQSYAMTRHHVYLDANQMHLLITASGHKDATLPLTDTLPMGARPDVAAALALLDRLLGGGDFDQG</sequence>
<feature type="active site" description="Charge relay system" evidence="4">
    <location>
        <position position="370"/>
    </location>
</feature>
<protein>
    <submittedName>
        <fullName evidence="7">Peptidase S8</fullName>
    </submittedName>
</protein>
<gene>
    <name evidence="7" type="ORF">FEM01_04850</name>
</gene>
<evidence type="ECO:0000256" key="3">
    <source>
        <dbReference type="ARBA" id="ARBA00022825"/>
    </source>
</evidence>
<dbReference type="SUPFAM" id="SSF52743">
    <property type="entry name" value="Subtilisin-like"/>
    <property type="match status" value="1"/>
</dbReference>
<evidence type="ECO:0000313" key="8">
    <source>
        <dbReference type="Proteomes" id="UP000309819"/>
    </source>
</evidence>
<dbReference type="PANTHER" id="PTHR42884">
    <property type="entry name" value="PROPROTEIN CONVERTASE SUBTILISIN/KEXIN-RELATED"/>
    <property type="match status" value="1"/>
</dbReference>
<dbReference type="AlphaFoldDB" id="A0A5R8ZIB3"/>
<dbReference type="Gene3D" id="3.40.50.200">
    <property type="entry name" value="Peptidase S8/S53 domain"/>
    <property type="match status" value="1"/>
</dbReference>
<organism evidence="7 8">
    <name type="scientific">Pseudomonas mosselii</name>
    <dbReference type="NCBI Taxonomy" id="78327"/>
    <lineage>
        <taxon>Bacteria</taxon>
        <taxon>Pseudomonadati</taxon>
        <taxon>Pseudomonadota</taxon>
        <taxon>Gammaproteobacteria</taxon>
        <taxon>Pseudomonadales</taxon>
        <taxon>Pseudomonadaceae</taxon>
        <taxon>Pseudomonas</taxon>
    </lineage>
</organism>
<evidence type="ECO:0000259" key="6">
    <source>
        <dbReference type="Pfam" id="PF00082"/>
    </source>
</evidence>
<evidence type="ECO:0000256" key="1">
    <source>
        <dbReference type="ARBA" id="ARBA00022670"/>
    </source>
</evidence>
<name>A0A5R8ZIB3_9PSED</name>
<dbReference type="InterPro" id="IPR000209">
    <property type="entry name" value="Peptidase_S8/S53_dom"/>
</dbReference>
<feature type="region of interest" description="Disordered" evidence="5">
    <location>
        <begin position="135"/>
        <end position="163"/>
    </location>
</feature>
<comment type="similarity">
    <text evidence="4">Belongs to the peptidase S8 family.</text>
</comment>
<feature type="domain" description="Peptidase S8/S53" evidence="6">
    <location>
        <begin position="361"/>
        <end position="580"/>
    </location>
</feature>
<keyword evidence="8" id="KW-1185">Reference proteome</keyword>
<dbReference type="GO" id="GO:0004252">
    <property type="term" value="F:serine-type endopeptidase activity"/>
    <property type="evidence" value="ECO:0007669"/>
    <property type="project" value="UniProtKB-UniRule"/>
</dbReference>
<proteinExistence type="inferred from homology"/>